<evidence type="ECO:0000313" key="3">
    <source>
        <dbReference type="EMBL" id="KAF4708894.1"/>
    </source>
</evidence>
<reference evidence="3 4" key="1">
    <citation type="submission" date="2020-04" db="EMBL/GenBank/DDBJ databases">
        <title>Perkinsus olseni comparative genomics.</title>
        <authorList>
            <person name="Bogema D.R."/>
        </authorList>
    </citation>
    <scope>NUCLEOTIDE SEQUENCE [LARGE SCALE GENOMIC DNA]</scope>
    <source>
        <strain evidence="3">ATCC PRA-205</strain>
    </source>
</reference>
<evidence type="ECO:0000256" key="1">
    <source>
        <dbReference type="SAM" id="MobiDB-lite"/>
    </source>
</evidence>
<evidence type="ECO:0000256" key="2">
    <source>
        <dbReference type="SAM" id="Phobius"/>
    </source>
</evidence>
<feature type="region of interest" description="Disordered" evidence="1">
    <location>
        <begin position="13"/>
        <end position="35"/>
    </location>
</feature>
<gene>
    <name evidence="3" type="ORF">FOZ62_027750</name>
</gene>
<keyword evidence="2" id="KW-1133">Transmembrane helix</keyword>
<dbReference type="AlphaFoldDB" id="A0A7J6QJV4"/>
<protein>
    <submittedName>
        <fullName evidence="3">Uncharacterized protein</fullName>
    </submittedName>
</protein>
<evidence type="ECO:0000313" key="4">
    <source>
        <dbReference type="Proteomes" id="UP000574390"/>
    </source>
</evidence>
<feature type="non-terminal residue" evidence="3">
    <location>
        <position position="1"/>
    </location>
</feature>
<keyword evidence="2" id="KW-0472">Membrane</keyword>
<accession>A0A7J6QJV4</accession>
<dbReference type="Proteomes" id="UP000574390">
    <property type="component" value="Unassembled WGS sequence"/>
</dbReference>
<name>A0A7J6QJV4_PEROL</name>
<comment type="caution">
    <text evidence="3">The sequence shown here is derived from an EMBL/GenBank/DDBJ whole genome shotgun (WGS) entry which is preliminary data.</text>
</comment>
<sequence>QRQDMLGECYSSSAGGEFTIGESPPSSRGPLVATGGRSGHRGSYWWCKVVVVVTEEPSRSPRVISLQKGRFGHRGSRCGDKGAAVGCRRQLVDIIDSIRSSLVSHIMILPYCYWSDMDVAELKIRGREQFVMEGLAVVVVVVVEGLVVVAVVVVKGPAVVVVVVVVEGLALVVVLER</sequence>
<dbReference type="EMBL" id="JABANM010028911">
    <property type="protein sequence ID" value="KAF4708894.1"/>
    <property type="molecule type" value="Genomic_DNA"/>
</dbReference>
<feature type="transmembrane region" description="Helical" evidence="2">
    <location>
        <begin position="158"/>
        <end position="175"/>
    </location>
</feature>
<proteinExistence type="predicted"/>
<feature type="transmembrane region" description="Helical" evidence="2">
    <location>
        <begin position="130"/>
        <end position="152"/>
    </location>
</feature>
<feature type="non-terminal residue" evidence="3">
    <location>
        <position position="177"/>
    </location>
</feature>
<keyword evidence="2" id="KW-0812">Transmembrane</keyword>
<organism evidence="3 4">
    <name type="scientific">Perkinsus olseni</name>
    <name type="common">Perkinsus atlanticus</name>
    <dbReference type="NCBI Taxonomy" id="32597"/>
    <lineage>
        <taxon>Eukaryota</taxon>
        <taxon>Sar</taxon>
        <taxon>Alveolata</taxon>
        <taxon>Perkinsozoa</taxon>
        <taxon>Perkinsea</taxon>
        <taxon>Perkinsida</taxon>
        <taxon>Perkinsidae</taxon>
        <taxon>Perkinsus</taxon>
    </lineage>
</organism>